<comment type="caution">
    <text evidence="1">The sequence shown here is derived from an EMBL/GenBank/DDBJ whole genome shotgun (WGS) entry which is preliminary data.</text>
</comment>
<evidence type="ECO:0000313" key="1">
    <source>
        <dbReference type="EMBL" id="TGY78344.1"/>
    </source>
</evidence>
<reference evidence="1" key="1">
    <citation type="submission" date="2019-04" db="EMBL/GenBank/DDBJ databases">
        <title>Microbes associate with the intestines of laboratory mice.</title>
        <authorList>
            <person name="Navarre W."/>
            <person name="Wong E."/>
            <person name="Huang K."/>
            <person name="Tropini C."/>
            <person name="Ng K."/>
            <person name="Yu B."/>
        </authorList>
    </citation>
    <scope>NUCLEOTIDE SEQUENCE</scope>
    <source>
        <strain evidence="1">NM04_E33</strain>
    </source>
</reference>
<accession>A0AC61RGC1</accession>
<dbReference type="EMBL" id="SRYB01000014">
    <property type="protein sequence ID" value="TGY78344.1"/>
    <property type="molecule type" value="Genomic_DNA"/>
</dbReference>
<keyword evidence="2" id="KW-1185">Reference proteome</keyword>
<dbReference type="Proteomes" id="UP000306319">
    <property type="component" value="Unassembled WGS sequence"/>
</dbReference>
<name>A0AC61RGC1_9BACT</name>
<gene>
    <name evidence="1" type="ORF">E5331_10710</name>
</gene>
<organism evidence="1 2">
    <name type="scientific">Lepagella muris</name>
    <dbReference type="NCBI Taxonomy" id="3032870"/>
    <lineage>
        <taxon>Bacteria</taxon>
        <taxon>Pseudomonadati</taxon>
        <taxon>Bacteroidota</taxon>
        <taxon>Bacteroidia</taxon>
        <taxon>Bacteroidales</taxon>
        <taxon>Muribaculaceae</taxon>
        <taxon>Lepagella</taxon>
    </lineage>
</organism>
<evidence type="ECO:0000313" key="2">
    <source>
        <dbReference type="Proteomes" id="UP000306319"/>
    </source>
</evidence>
<protein>
    <submittedName>
        <fullName evidence="1">Uncharacterized protein</fullName>
    </submittedName>
</protein>
<sequence length="182" mass="21147">MDTNYLDKFENQLHDLVAVYLLQKDGVDNVLPETHDMEEKWEKICMSYLPDGVREFADYPTVSLGWMMFIGMAVAKFWDEDWEMYSKFEDLYASVLAKGSGYDNMDEYICRDILKLNPEEEEKVSKLVADTATLVHKALIKENFEPATPEAFNAYVRSLHQLYYFGVAVELKRLGYHMTPIG</sequence>
<proteinExistence type="predicted"/>